<evidence type="ECO:0000259" key="2">
    <source>
        <dbReference type="Pfam" id="PF01648"/>
    </source>
</evidence>
<gene>
    <name evidence="3" type="ORF">GGP41_003091</name>
</gene>
<dbReference type="InterPro" id="IPR008278">
    <property type="entry name" value="4-PPantetheinyl_Trfase_dom"/>
</dbReference>
<dbReference type="Gene3D" id="3.90.470.20">
    <property type="entry name" value="4'-phosphopantetheinyl transferase domain"/>
    <property type="match status" value="1"/>
</dbReference>
<sequence>MLSSCTQHNTTPLTSMPPRAFPFPFRVGTDICSISRIRSVITKRNDGDPLRPLHQFLTRVLTSHEQQYFWQRFASADDILTKTDAVAAFLAGRFAAKEACRKACDHLDKNSRGFQRIMILPVTSLDRNEHQSSRPQGLILDEIYKARALSTDSTHAGFGHKAQSPLLLNVHELEGQLCEISISHDEDFATAVAIVPTTKGDSNL</sequence>
<reference evidence="3" key="1">
    <citation type="submission" date="2019-11" db="EMBL/GenBank/DDBJ databases">
        <title>Bipolaris sorokiniana Genome sequencing.</title>
        <authorList>
            <person name="Wang H."/>
        </authorList>
    </citation>
    <scope>NUCLEOTIDE SEQUENCE</scope>
</reference>
<dbReference type="Proteomes" id="UP000624244">
    <property type="component" value="Unassembled WGS sequence"/>
</dbReference>
<dbReference type="EMBL" id="WNKQ01000019">
    <property type="protein sequence ID" value="KAF5845531.1"/>
    <property type="molecule type" value="Genomic_DNA"/>
</dbReference>
<dbReference type="SUPFAM" id="SSF56214">
    <property type="entry name" value="4'-phosphopantetheinyl transferase"/>
    <property type="match status" value="1"/>
</dbReference>
<evidence type="ECO:0000256" key="1">
    <source>
        <dbReference type="ARBA" id="ARBA00022679"/>
    </source>
</evidence>
<proteinExistence type="inferred from homology"/>
<dbReference type="Pfam" id="PF01648">
    <property type="entry name" value="ACPS"/>
    <property type="match status" value="1"/>
</dbReference>
<dbReference type="GO" id="GO:0000287">
    <property type="term" value="F:magnesium ion binding"/>
    <property type="evidence" value="ECO:0007669"/>
    <property type="project" value="InterPro"/>
</dbReference>
<dbReference type="GO" id="GO:0008897">
    <property type="term" value="F:holo-[acyl-carrier-protein] synthase activity"/>
    <property type="evidence" value="ECO:0007669"/>
    <property type="project" value="InterPro"/>
</dbReference>
<organism evidence="3 4">
    <name type="scientific">Cochliobolus sativus</name>
    <name type="common">Common root rot and spot blotch fungus</name>
    <name type="synonym">Bipolaris sorokiniana</name>
    <dbReference type="NCBI Taxonomy" id="45130"/>
    <lineage>
        <taxon>Eukaryota</taxon>
        <taxon>Fungi</taxon>
        <taxon>Dikarya</taxon>
        <taxon>Ascomycota</taxon>
        <taxon>Pezizomycotina</taxon>
        <taxon>Dothideomycetes</taxon>
        <taxon>Pleosporomycetidae</taxon>
        <taxon>Pleosporales</taxon>
        <taxon>Pleosporineae</taxon>
        <taxon>Pleosporaceae</taxon>
        <taxon>Bipolaris</taxon>
    </lineage>
</organism>
<evidence type="ECO:0000313" key="3">
    <source>
        <dbReference type="EMBL" id="KAF5845531.1"/>
    </source>
</evidence>
<evidence type="ECO:0000313" key="4">
    <source>
        <dbReference type="Proteomes" id="UP000624244"/>
    </source>
</evidence>
<dbReference type="GO" id="GO:0006633">
    <property type="term" value="P:fatty acid biosynthetic process"/>
    <property type="evidence" value="ECO:0007669"/>
    <property type="project" value="InterPro"/>
</dbReference>
<protein>
    <recommendedName>
        <fullName evidence="2">4'-phosphopantetheinyl transferase domain-containing protein</fullName>
    </recommendedName>
</protein>
<name>A0A8H5Z8J8_COCSA</name>
<comment type="caution">
    <text evidence="3">The sequence shown here is derived from an EMBL/GenBank/DDBJ whole genome shotgun (WGS) entry which is preliminary data.</text>
</comment>
<accession>A0A8H5Z8J8</accession>
<dbReference type="InterPro" id="IPR037143">
    <property type="entry name" value="4-PPantetheinyl_Trfase_dom_sf"/>
</dbReference>
<keyword evidence="1" id="KW-0808">Transferase</keyword>
<dbReference type="InterPro" id="IPR002582">
    <property type="entry name" value="ACPS"/>
</dbReference>
<dbReference type="AlphaFoldDB" id="A0A8H5Z8J8"/>
<feature type="domain" description="4'-phosphopantetheinyl transferase" evidence="2">
    <location>
        <begin position="26"/>
        <end position="121"/>
    </location>
</feature>
<dbReference type="HAMAP" id="MF_00101">
    <property type="entry name" value="AcpS"/>
    <property type="match status" value="1"/>
</dbReference>